<accession>A0A0L0FTR1</accession>
<evidence type="ECO:0000256" key="2">
    <source>
        <dbReference type="ARBA" id="ARBA00009001"/>
    </source>
</evidence>
<feature type="region of interest" description="Disordered" evidence="7">
    <location>
        <begin position="46"/>
        <end position="117"/>
    </location>
</feature>
<dbReference type="GO" id="GO:0003713">
    <property type="term" value="F:transcription coactivator activity"/>
    <property type="evidence" value="ECO:0007669"/>
    <property type="project" value="InterPro"/>
</dbReference>
<dbReference type="SUPFAM" id="SSF54447">
    <property type="entry name" value="ssDNA-binding transcriptional regulator domain"/>
    <property type="match status" value="1"/>
</dbReference>
<evidence type="ECO:0000256" key="7">
    <source>
        <dbReference type="SAM" id="MobiDB-lite"/>
    </source>
</evidence>
<evidence type="ECO:0000259" key="8">
    <source>
        <dbReference type="Pfam" id="PF02229"/>
    </source>
</evidence>
<gene>
    <name evidence="9" type="ORF">SARC_08288</name>
</gene>
<feature type="domain" description="Transcriptional coactivator p15 (PC4) C-terminal" evidence="8">
    <location>
        <begin position="116"/>
        <end position="165"/>
    </location>
</feature>
<comment type="similarity">
    <text evidence="2">Belongs to the transcriptional coactivator PC4 family.</text>
</comment>
<feature type="compositionally biased region" description="Polar residues" evidence="7">
    <location>
        <begin position="80"/>
        <end position="89"/>
    </location>
</feature>
<dbReference type="OrthoDB" id="2505440at2759"/>
<dbReference type="RefSeq" id="XP_014153225.1">
    <property type="nucleotide sequence ID" value="XM_014297750.1"/>
</dbReference>
<evidence type="ECO:0000313" key="10">
    <source>
        <dbReference type="Proteomes" id="UP000054560"/>
    </source>
</evidence>
<dbReference type="GO" id="GO:0005634">
    <property type="term" value="C:nucleus"/>
    <property type="evidence" value="ECO:0007669"/>
    <property type="project" value="UniProtKB-SubCell"/>
</dbReference>
<keyword evidence="6" id="KW-0539">Nucleus</keyword>
<keyword evidence="5" id="KW-0804">Transcription</keyword>
<dbReference type="EMBL" id="KQ242325">
    <property type="protein sequence ID" value="KNC79323.1"/>
    <property type="molecule type" value="Genomic_DNA"/>
</dbReference>
<organism evidence="9 10">
    <name type="scientific">Sphaeroforma arctica JP610</name>
    <dbReference type="NCBI Taxonomy" id="667725"/>
    <lineage>
        <taxon>Eukaryota</taxon>
        <taxon>Ichthyosporea</taxon>
        <taxon>Ichthyophonida</taxon>
        <taxon>Sphaeroforma</taxon>
    </lineage>
</organism>
<dbReference type="InterPro" id="IPR003173">
    <property type="entry name" value="PC4_C"/>
</dbReference>
<keyword evidence="10" id="KW-1185">Reference proteome</keyword>
<reference evidence="9 10" key="1">
    <citation type="submission" date="2011-02" db="EMBL/GenBank/DDBJ databases">
        <title>The Genome Sequence of Sphaeroforma arctica JP610.</title>
        <authorList>
            <consortium name="The Broad Institute Genome Sequencing Platform"/>
            <person name="Russ C."/>
            <person name="Cuomo C."/>
            <person name="Young S.K."/>
            <person name="Zeng Q."/>
            <person name="Gargeya S."/>
            <person name="Alvarado L."/>
            <person name="Berlin A."/>
            <person name="Chapman S.B."/>
            <person name="Chen Z."/>
            <person name="Freedman E."/>
            <person name="Gellesch M."/>
            <person name="Goldberg J."/>
            <person name="Griggs A."/>
            <person name="Gujja S."/>
            <person name="Heilman E."/>
            <person name="Heiman D."/>
            <person name="Howarth C."/>
            <person name="Mehta T."/>
            <person name="Neiman D."/>
            <person name="Pearson M."/>
            <person name="Roberts A."/>
            <person name="Saif S."/>
            <person name="Shea T."/>
            <person name="Shenoy N."/>
            <person name="Sisk P."/>
            <person name="Stolte C."/>
            <person name="Sykes S."/>
            <person name="White J."/>
            <person name="Yandava C."/>
            <person name="Burger G."/>
            <person name="Gray M.W."/>
            <person name="Holland P.W.H."/>
            <person name="King N."/>
            <person name="Lang F.B.F."/>
            <person name="Roger A.J."/>
            <person name="Ruiz-Trillo I."/>
            <person name="Haas B."/>
            <person name="Nusbaum C."/>
            <person name="Birren B."/>
        </authorList>
    </citation>
    <scope>NUCLEOTIDE SEQUENCE [LARGE SCALE GENOMIC DNA]</scope>
    <source>
        <strain evidence="9 10">JP610</strain>
    </source>
</reference>
<evidence type="ECO:0000256" key="5">
    <source>
        <dbReference type="ARBA" id="ARBA00023163"/>
    </source>
</evidence>
<keyword evidence="3" id="KW-0805">Transcription regulation</keyword>
<dbReference type="Pfam" id="PF02229">
    <property type="entry name" value="PC4"/>
    <property type="match status" value="1"/>
</dbReference>
<dbReference type="GeneID" id="25908792"/>
<evidence type="ECO:0000313" key="9">
    <source>
        <dbReference type="EMBL" id="KNC79323.1"/>
    </source>
</evidence>
<comment type="subcellular location">
    <subcellularLocation>
        <location evidence="1">Nucleus</location>
    </subcellularLocation>
</comment>
<proteinExistence type="inferred from homology"/>
<evidence type="ECO:0000256" key="6">
    <source>
        <dbReference type="ARBA" id="ARBA00023242"/>
    </source>
</evidence>
<dbReference type="InterPro" id="IPR045125">
    <property type="entry name" value="Sub1/Tcp4-like"/>
</dbReference>
<evidence type="ECO:0000256" key="4">
    <source>
        <dbReference type="ARBA" id="ARBA00023125"/>
    </source>
</evidence>
<feature type="compositionally biased region" description="Basic and acidic residues" evidence="7">
    <location>
        <begin position="67"/>
        <end position="76"/>
    </location>
</feature>
<name>A0A0L0FTR1_9EUKA</name>
<dbReference type="Gene3D" id="2.30.31.10">
    <property type="entry name" value="Transcriptional Coactivator Pc4, Chain A"/>
    <property type="match status" value="1"/>
</dbReference>
<dbReference type="GO" id="GO:0060261">
    <property type="term" value="P:positive regulation of transcription initiation by RNA polymerase II"/>
    <property type="evidence" value="ECO:0007669"/>
    <property type="project" value="InterPro"/>
</dbReference>
<evidence type="ECO:0000256" key="3">
    <source>
        <dbReference type="ARBA" id="ARBA00023015"/>
    </source>
</evidence>
<dbReference type="Proteomes" id="UP000054560">
    <property type="component" value="Unassembled WGS sequence"/>
</dbReference>
<dbReference type="STRING" id="667725.A0A0L0FTR1"/>
<sequence>MADEETGQTPMIIEAIRELAQRNTMTEQTVKTTVDELAEHKELVQQLTERVSELERSQHTTTQTAPPRDKRQREPVLNDDQGSSATGSLLKSEPTRKKQKTSTPRGEKDNDGQTYFSLGGERRCTLKQFRGVKYVDIREYYIAGGEAKPGKKGISLNADTFQRLLPCIDAAAEFLGVANSD</sequence>
<protein>
    <recommendedName>
        <fullName evidence="8">Transcriptional coactivator p15 (PC4) C-terminal domain-containing protein</fullName>
    </recommendedName>
</protein>
<dbReference type="AlphaFoldDB" id="A0A0L0FTR1"/>
<dbReference type="InterPro" id="IPR009044">
    <property type="entry name" value="ssDNA-bd_transcriptional_reg"/>
</dbReference>
<dbReference type="PANTHER" id="PTHR13215">
    <property type="entry name" value="RNA POLYMERASE II TRANSCRIPTIONAL COACTIVATOR"/>
    <property type="match status" value="1"/>
</dbReference>
<keyword evidence="4" id="KW-0238">DNA-binding</keyword>
<dbReference type="GO" id="GO:0003677">
    <property type="term" value="F:DNA binding"/>
    <property type="evidence" value="ECO:0007669"/>
    <property type="project" value="UniProtKB-KW"/>
</dbReference>
<dbReference type="eggNOG" id="KOG2712">
    <property type="taxonomic scope" value="Eukaryota"/>
</dbReference>
<evidence type="ECO:0000256" key="1">
    <source>
        <dbReference type="ARBA" id="ARBA00004123"/>
    </source>
</evidence>